<gene>
    <name evidence="2" type="ORF">IMF26_10660</name>
</gene>
<dbReference type="EMBL" id="CP062796">
    <property type="protein sequence ID" value="QUL98452.1"/>
    <property type="molecule type" value="Genomic_DNA"/>
</dbReference>
<proteinExistence type="predicted"/>
<accession>A0AAT9LDZ5</accession>
<name>A0AAT9LDZ5_9FIRM</name>
<evidence type="ECO:0000313" key="2">
    <source>
        <dbReference type="EMBL" id="QUL98452.1"/>
    </source>
</evidence>
<feature type="compositionally biased region" description="Basic and acidic residues" evidence="1">
    <location>
        <begin position="72"/>
        <end position="88"/>
    </location>
</feature>
<protein>
    <submittedName>
        <fullName evidence="2">Uncharacterized protein</fullName>
    </submittedName>
</protein>
<dbReference type="AlphaFoldDB" id="A0AAT9LDZ5"/>
<reference evidence="2" key="1">
    <citation type="submission" date="2020-10" db="EMBL/GenBank/DDBJ databases">
        <authorList>
            <person name="Kadnikov V."/>
            <person name="Beletsky A.V."/>
            <person name="Mardanov A.V."/>
            <person name="Karnachuk O.V."/>
            <person name="Ravin N.V."/>
        </authorList>
    </citation>
    <scope>NUCLEOTIDE SEQUENCE</scope>
    <source>
        <strain evidence="2">Bu02</strain>
    </source>
</reference>
<feature type="region of interest" description="Disordered" evidence="1">
    <location>
        <begin position="67"/>
        <end position="99"/>
    </location>
</feature>
<sequence length="230" mass="25649">MAVTERDSRCRWKDGKEQELLAFVDDRIRGGATVTSALKEYGERHGMSWLTARWKYYQMKRRASRVSVVPEKTPEPDSRGRVAPEETLHPYPGGTGNSKDASLARDQGDFLGSLSSLIRASGEVGEDVVSLIRGLSRMAELAKNALEAKELLLQARMKEVQLAEEAEKVRTVILESLNDLREFNEFIDGWLETPPVDRVAGLSDFTSRLEAGRNTLAEIIRRLSGVAKTS</sequence>
<dbReference type="KEGG" id="fcz:IMF26_10660"/>
<organism evidence="2">
    <name type="scientific">Candidatus Fermentithermobacillus carboniphilus</name>
    <dbReference type="NCBI Taxonomy" id="3085328"/>
    <lineage>
        <taxon>Bacteria</taxon>
        <taxon>Bacillati</taxon>
        <taxon>Bacillota</taxon>
        <taxon>Candidatus Fermentithermobacillia</taxon>
        <taxon>Candidatus Fermentithermobacillales</taxon>
        <taxon>Candidatus Fermentithermobacillaceae</taxon>
        <taxon>Candidatus Fermentithermobacillus</taxon>
    </lineage>
</organism>
<evidence type="ECO:0000256" key="1">
    <source>
        <dbReference type="SAM" id="MobiDB-lite"/>
    </source>
</evidence>
<reference evidence="2" key="2">
    <citation type="journal article" date="2023" name="Biology">
        <title>Prokaryotic Life Associated with Coal-Fire Gas Vents Revealed by Metagenomics.</title>
        <authorList>
            <person name="Kadnikov V.V."/>
            <person name="Mardanov A.V."/>
            <person name="Beletsky A.V."/>
            <person name="Karnachuk O.V."/>
            <person name="Ravin N.V."/>
        </authorList>
    </citation>
    <scope>NUCLEOTIDE SEQUENCE</scope>
    <source>
        <strain evidence="2">Bu02</strain>
    </source>
</reference>